<dbReference type="GO" id="GO:0009082">
    <property type="term" value="P:branched-chain amino acid biosynthetic process"/>
    <property type="evidence" value="ECO:0007669"/>
    <property type="project" value="UniProtKB-KW"/>
</dbReference>
<keyword evidence="10" id="KW-0028">Amino-acid biosynthesis</keyword>
<reference evidence="14 15" key="1">
    <citation type="submission" date="2019-07" db="EMBL/GenBank/DDBJ databases">
        <title>Whole genome shotgun sequence of Skermanella aerolata NBRC 106429.</title>
        <authorList>
            <person name="Hosoyama A."/>
            <person name="Uohara A."/>
            <person name="Ohji S."/>
            <person name="Ichikawa N."/>
        </authorList>
    </citation>
    <scope>NUCLEOTIDE SEQUENCE [LARGE SCALE GENOMIC DNA]</scope>
    <source>
        <strain evidence="14 15">NBRC 106429</strain>
    </source>
</reference>
<comment type="similarity">
    <text evidence="6">Belongs to the class-IV pyridoxal-phosphate-dependent aminotransferase family.</text>
</comment>
<name>A0A512DVW4_9PROT</name>
<evidence type="ECO:0000313" key="14">
    <source>
        <dbReference type="EMBL" id="GEO40608.1"/>
    </source>
</evidence>
<keyword evidence="14" id="KW-0808">Transferase</keyword>
<evidence type="ECO:0000256" key="8">
    <source>
        <dbReference type="ARBA" id="ARBA00014472"/>
    </source>
</evidence>
<dbReference type="InterPro" id="IPR043131">
    <property type="entry name" value="BCAT-like_N"/>
</dbReference>
<evidence type="ECO:0000256" key="13">
    <source>
        <dbReference type="ARBA" id="ARBA00049229"/>
    </source>
</evidence>
<evidence type="ECO:0000256" key="11">
    <source>
        <dbReference type="ARBA" id="ARBA00048212"/>
    </source>
</evidence>
<dbReference type="InterPro" id="IPR050571">
    <property type="entry name" value="Class-IV_PLP-Dep_Aminotrnsfr"/>
</dbReference>
<dbReference type="SUPFAM" id="SSF56752">
    <property type="entry name" value="D-aminoacid aminotransferase-like PLP-dependent enzymes"/>
    <property type="match status" value="1"/>
</dbReference>
<dbReference type="AlphaFoldDB" id="A0A512DVW4"/>
<dbReference type="GO" id="GO:0004084">
    <property type="term" value="F:branched-chain-amino-acid transaminase activity"/>
    <property type="evidence" value="ECO:0007669"/>
    <property type="project" value="UniProtKB-EC"/>
</dbReference>
<dbReference type="InterPro" id="IPR001544">
    <property type="entry name" value="Aminotrans_IV"/>
</dbReference>
<dbReference type="EMBL" id="BJYZ01000022">
    <property type="protein sequence ID" value="GEO40608.1"/>
    <property type="molecule type" value="Genomic_DNA"/>
</dbReference>
<dbReference type="OrthoDB" id="9805628at2"/>
<dbReference type="Proteomes" id="UP000321523">
    <property type="component" value="Unassembled WGS sequence"/>
</dbReference>
<comment type="cofactor">
    <cofactor evidence="1">
        <name>pyridoxal 5'-phosphate</name>
        <dbReference type="ChEBI" id="CHEBI:597326"/>
    </cofactor>
</comment>
<evidence type="ECO:0000256" key="7">
    <source>
        <dbReference type="ARBA" id="ARBA00013053"/>
    </source>
</evidence>
<evidence type="ECO:0000256" key="12">
    <source>
        <dbReference type="ARBA" id="ARBA00048798"/>
    </source>
</evidence>
<evidence type="ECO:0000256" key="3">
    <source>
        <dbReference type="ARBA" id="ARBA00004824"/>
    </source>
</evidence>
<evidence type="ECO:0000256" key="5">
    <source>
        <dbReference type="ARBA" id="ARBA00005072"/>
    </source>
</evidence>
<evidence type="ECO:0000256" key="9">
    <source>
        <dbReference type="ARBA" id="ARBA00022898"/>
    </source>
</evidence>
<dbReference type="Gene3D" id="3.20.10.10">
    <property type="entry name" value="D-amino Acid Aminotransferase, subunit A, domain 2"/>
    <property type="match status" value="1"/>
</dbReference>
<evidence type="ECO:0000256" key="2">
    <source>
        <dbReference type="ARBA" id="ARBA00003109"/>
    </source>
</evidence>
<dbReference type="FunFam" id="3.20.10.10:FF:000002">
    <property type="entry name" value="D-alanine aminotransferase"/>
    <property type="match status" value="1"/>
</dbReference>
<dbReference type="GO" id="GO:0008652">
    <property type="term" value="P:amino acid biosynthetic process"/>
    <property type="evidence" value="ECO:0007669"/>
    <property type="project" value="UniProtKB-ARBA"/>
</dbReference>
<comment type="pathway">
    <text evidence="4">Amino-acid biosynthesis; L-valine biosynthesis; L-valine from pyruvate: step 4/4.</text>
</comment>
<organism evidence="14 15">
    <name type="scientific">Skermanella aerolata</name>
    <dbReference type="NCBI Taxonomy" id="393310"/>
    <lineage>
        <taxon>Bacteria</taxon>
        <taxon>Pseudomonadati</taxon>
        <taxon>Pseudomonadota</taxon>
        <taxon>Alphaproteobacteria</taxon>
        <taxon>Rhodospirillales</taxon>
        <taxon>Azospirillaceae</taxon>
        <taxon>Skermanella</taxon>
    </lineage>
</organism>
<dbReference type="Gene3D" id="3.30.470.10">
    <property type="match status" value="1"/>
</dbReference>
<comment type="catalytic activity">
    <reaction evidence="11">
        <text>L-valine + 2-oxoglutarate = 3-methyl-2-oxobutanoate + L-glutamate</text>
        <dbReference type="Rhea" id="RHEA:24813"/>
        <dbReference type="ChEBI" id="CHEBI:11851"/>
        <dbReference type="ChEBI" id="CHEBI:16810"/>
        <dbReference type="ChEBI" id="CHEBI:29985"/>
        <dbReference type="ChEBI" id="CHEBI:57762"/>
        <dbReference type="EC" id="2.6.1.42"/>
    </reaction>
</comment>
<evidence type="ECO:0000256" key="4">
    <source>
        <dbReference type="ARBA" id="ARBA00004931"/>
    </source>
</evidence>
<evidence type="ECO:0000256" key="1">
    <source>
        <dbReference type="ARBA" id="ARBA00001933"/>
    </source>
</evidence>
<protein>
    <recommendedName>
        <fullName evidence="8">Probable branched-chain-amino-acid aminotransferase</fullName>
        <ecNumber evidence="7">2.6.1.42</ecNumber>
    </recommendedName>
</protein>
<dbReference type="InterPro" id="IPR036038">
    <property type="entry name" value="Aminotransferase-like"/>
</dbReference>
<keyword evidence="9" id="KW-0663">Pyridoxal phosphate</keyword>
<evidence type="ECO:0000256" key="10">
    <source>
        <dbReference type="ARBA" id="ARBA00023304"/>
    </source>
</evidence>
<comment type="caution">
    <text evidence="14">The sequence shown here is derived from an EMBL/GenBank/DDBJ whole genome shotgun (WGS) entry which is preliminary data.</text>
</comment>
<dbReference type="EC" id="2.6.1.42" evidence="7"/>
<dbReference type="PANTHER" id="PTHR42743">
    <property type="entry name" value="AMINO-ACID AMINOTRANSFERASE"/>
    <property type="match status" value="1"/>
</dbReference>
<dbReference type="InterPro" id="IPR043132">
    <property type="entry name" value="BCAT-like_C"/>
</dbReference>
<comment type="catalytic activity">
    <reaction evidence="12">
        <text>L-isoleucine + 2-oxoglutarate = (S)-3-methyl-2-oxopentanoate + L-glutamate</text>
        <dbReference type="Rhea" id="RHEA:24801"/>
        <dbReference type="ChEBI" id="CHEBI:16810"/>
        <dbReference type="ChEBI" id="CHEBI:29985"/>
        <dbReference type="ChEBI" id="CHEBI:35146"/>
        <dbReference type="ChEBI" id="CHEBI:58045"/>
        <dbReference type="EC" id="2.6.1.42"/>
    </reaction>
</comment>
<accession>A0A512DVW4</accession>
<evidence type="ECO:0000313" key="15">
    <source>
        <dbReference type="Proteomes" id="UP000321523"/>
    </source>
</evidence>
<dbReference type="Pfam" id="PF01063">
    <property type="entry name" value="Aminotran_4"/>
    <property type="match status" value="1"/>
</dbReference>
<sequence length="315" mass="34784">MTEPDQSRFAEPDHSRFAAGAAYIDGRYMPVAEAAIPLTDWGYRRSDVTYDVVGVWDGAFFRLDDHIRRFRASMDGLHMKPAESDDEIKAVLHKIVRLSGLRAAYVAMDCLRGVPAPGKPRHPAYARNYIAAFAVPWVSVASPEMCERGLHLMIADTLRIPPESVEPRYKNFHWGDLTRGQFEAMDKGADFAILLDAQGNVTEGAGFNVFSITDGVVATPDRGALDGITRLSMIELCEELGIPCEVRPVPAAELRDADEIFTCTTAGGVMPASRIDGRIMGNDRPGPISMRLRDAFWAKRAEGWHATPVDYEGKD</sequence>
<comment type="pathway">
    <text evidence="3">Amino-acid biosynthesis; L-isoleucine biosynthesis; L-isoleucine from 2-oxobutanoate: step 4/4.</text>
</comment>
<keyword evidence="10" id="KW-0100">Branched-chain amino acid biosynthesis</keyword>
<dbReference type="PANTHER" id="PTHR42743:SF11">
    <property type="entry name" value="AMINODEOXYCHORISMATE LYASE"/>
    <property type="match status" value="1"/>
</dbReference>
<comment type="function">
    <text evidence="2">Acts on leucine, isoleucine and valine.</text>
</comment>
<proteinExistence type="inferred from homology"/>
<evidence type="ECO:0000256" key="6">
    <source>
        <dbReference type="ARBA" id="ARBA00009320"/>
    </source>
</evidence>
<dbReference type="RefSeq" id="WP_044430577.1">
    <property type="nucleotide sequence ID" value="NZ_BJYZ01000022.1"/>
</dbReference>
<gene>
    <name evidence="14" type="ORF">SAE02_47560</name>
</gene>
<keyword evidence="15" id="KW-1185">Reference proteome</keyword>
<comment type="pathway">
    <text evidence="5">Amino-acid biosynthesis; L-leucine biosynthesis; L-leucine from 3-methyl-2-oxobutanoate: step 4/4.</text>
</comment>
<comment type="catalytic activity">
    <reaction evidence="13">
        <text>L-leucine + 2-oxoglutarate = 4-methyl-2-oxopentanoate + L-glutamate</text>
        <dbReference type="Rhea" id="RHEA:18321"/>
        <dbReference type="ChEBI" id="CHEBI:16810"/>
        <dbReference type="ChEBI" id="CHEBI:17865"/>
        <dbReference type="ChEBI" id="CHEBI:29985"/>
        <dbReference type="ChEBI" id="CHEBI:57427"/>
        <dbReference type="EC" id="2.6.1.42"/>
    </reaction>
</comment>